<gene>
    <name evidence="1" type="ORF">V1478_017863</name>
</gene>
<reference evidence="1 2" key="1">
    <citation type="journal article" date="2024" name="Ann. Entomol. Soc. Am.">
        <title>Genomic analyses of the southern and eastern yellowjacket wasps (Hymenoptera: Vespidae) reveal evolutionary signatures of social life.</title>
        <authorList>
            <person name="Catto M.A."/>
            <person name="Caine P.B."/>
            <person name="Orr S.E."/>
            <person name="Hunt B.G."/>
            <person name="Goodisman M.A.D."/>
        </authorList>
    </citation>
    <scope>NUCLEOTIDE SEQUENCE [LARGE SCALE GENOMIC DNA]</scope>
    <source>
        <strain evidence="1">233</strain>
        <tissue evidence="1">Head and thorax</tissue>
    </source>
</reference>
<accession>A0ABD1ZXZ8</accession>
<dbReference type="AlphaFoldDB" id="A0ABD1ZXZ8"/>
<evidence type="ECO:0000313" key="1">
    <source>
        <dbReference type="EMBL" id="KAL2712340.1"/>
    </source>
</evidence>
<comment type="caution">
    <text evidence="1">The sequence shown here is derived from an EMBL/GenBank/DDBJ whole genome shotgun (WGS) entry which is preliminary data.</text>
</comment>
<protein>
    <submittedName>
        <fullName evidence="1">Cilia- and flagella-associated protein 43-like</fullName>
    </submittedName>
</protein>
<dbReference type="Proteomes" id="UP001607302">
    <property type="component" value="Unassembled WGS sequence"/>
</dbReference>
<evidence type="ECO:0000313" key="2">
    <source>
        <dbReference type="Proteomes" id="UP001607302"/>
    </source>
</evidence>
<keyword evidence="2" id="KW-1185">Reference proteome</keyword>
<organism evidence="1 2">
    <name type="scientific">Vespula squamosa</name>
    <name type="common">Southern yellow jacket</name>
    <name type="synonym">Wasp</name>
    <dbReference type="NCBI Taxonomy" id="30214"/>
    <lineage>
        <taxon>Eukaryota</taxon>
        <taxon>Metazoa</taxon>
        <taxon>Ecdysozoa</taxon>
        <taxon>Arthropoda</taxon>
        <taxon>Hexapoda</taxon>
        <taxon>Insecta</taxon>
        <taxon>Pterygota</taxon>
        <taxon>Neoptera</taxon>
        <taxon>Endopterygota</taxon>
        <taxon>Hymenoptera</taxon>
        <taxon>Apocrita</taxon>
        <taxon>Aculeata</taxon>
        <taxon>Vespoidea</taxon>
        <taxon>Vespidae</taxon>
        <taxon>Vespinae</taxon>
        <taxon>Vespula</taxon>
    </lineage>
</organism>
<sequence length="70" mass="7232">MEVEVMVLADGRGGVSGGGSCCCEFDGGCHFNGKTAGLGPTIDAKHASFSRGYAKGRVSEGQDSMQTFLR</sequence>
<name>A0ABD1ZXZ8_VESSQ</name>
<proteinExistence type="predicted"/>
<dbReference type="EMBL" id="JAUDFV010000166">
    <property type="protein sequence ID" value="KAL2712340.1"/>
    <property type="molecule type" value="Genomic_DNA"/>
</dbReference>